<dbReference type="OrthoDB" id="498543at2759"/>
<gene>
    <name evidence="12" type="ORF">BSAL_58165</name>
</gene>
<dbReference type="AlphaFoldDB" id="A0A0S4IUW8"/>
<evidence type="ECO:0000256" key="4">
    <source>
        <dbReference type="ARBA" id="ARBA00022763"/>
    </source>
</evidence>
<evidence type="ECO:0000256" key="9">
    <source>
        <dbReference type="RuleBase" id="RU364013"/>
    </source>
</evidence>
<feature type="domain" description="Histone chaperone RTT106/FACT complex subunit SPT16-like middle" evidence="11">
    <location>
        <begin position="274"/>
        <end position="359"/>
    </location>
</feature>
<dbReference type="GO" id="GO:0006281">
    <property type="term" value="P:DNA repair"/>
    <property type="evidence" value="ECO:0007669"/>
    <property type="project" value="UniProtKB-KW"/>
</dbReference>
<dbReference type="InterPro" id="IPR024954">
    <property type="entry name" value="SSRP1_DD"/>
</dbReference>
<dbReference type="SUPFAM" id="SSF48371">
    <property type="entry name" value="ARM repeat"/>
    <property type="match status" value="1"/>
</dbReference>
<keyword evidence="5 9" id="KW-0805">Transcription regulation</keyword>
<dbReference type="SUPFAM" id="SSF50729">
    <property type="entry name" value="PH domain-like"/>
    <property type="match status" value="1"/>
</dbReference>
<evidence type="ECO:0000256" key="3">
    <source>
        <dbReference type="ARBA" id="ARBA00022705"/>
    </source>
</evidence>
<evidence type="ECO:0000256" key="7">
    <source>
        <dbReference type="ARBA" id="ARBA00023204"/>
    </source>
</evidence>
<comment type="subcellular location">
    <subcellularLocation>
        <location evidence="9">Nucleus</location>
    </subcellularLocation>
    <subcellularLocation>
        <location evidence="9">Chromosome</location>
    </subcellularLocation>
</comment>
<feature type="region of interest" description="Disordered" evidence="10">
    <location>
        <begin position="358"/>
        <end position="426"/>
    </location>
</feature>
<dbReference type="Pfam" id="PF03531">
    <property type="entry name" value="SSrecog"/>
    <property type="match status" value="1"/>
</dbReference>
<keyword evidence="8 9" id="KW-0539">Nucleus</keyword>
<dbReference type="GO" id="GO:0031491">
    <property type="term" value="F:nucleosome binding"/>
    <property type="evidence" value="ECO:0007669"/>
    <property type="project" value="TreeGrafter"/>
</dbReference>
<dbReference type="Proteomes" id="UP000051952">
    <property type="component" value="Unassembled WGS sequence"/>
</dbReference>
<feature type="non-terminal residue" evidence="12">
    <location>
        <position position="1"/>
    </location>
</feature>
<dbReference type="Pfam" id="PF21103">
    <property type="entry name" value="PH1_SSRP1-like"/>
    <property type="match status" value="1"/>
</dbReference>
<dbReference type="PANTHER" id="PTHR45849">
    <property type="entry name" value="FACT COMPLEX SUBUNIT SSRP1"/>
    <property type="match status" value="1"/>
</dbReference>
<dbReference type="PANTHER" id="PTHR45849:SF1">
    <property type="entry name" value="FACT COMPLEX SUBUNIT SSRP1"/>
    <property type="match status" value="1"/>
</dbReference>
<accession>A0A0S4IUW8</accession>
<evidence type="ECO:0000259" key="11">
    <source>
        <dbReference type="SMART" id="SM01287"/>
    </source>
</evidence>
<dbReference type="InterPro" id="IPR050454">
    <property type="entry name" value="RTT106/SSRP1_HistChap/FACT"/>
</dbReference>
<keyword evidence="2 9" id="KW-0158">Chromosome</keyword>
<dbReference type="Gene3D" id="2.30.29.150">
    <property type="match status" value="1"/>
</dbReference>
<keyword evidence="13" id="KW-1185">Reference proteome</keyword>
<dbReference type="VEuPathDB" id="TriTrypDB:BSAL_58165"/>
<evidence type="ECO:0000256" key="8">
    <source>
        <dbReference type="ARBA" id="ARBA00023242"/>
    </source>
</evidence>
<dbReference type="InterPro" id="IPR016024">
    <property type="entry name" value="ARM-type_fold"/>
</dbReference>
<dbReference type="GO" id="GO:0042393">
    <property type="term" value="F:histone binding"/>
    <property type="evidence" value="ECO:0007669"/>
    <property type="project" value="TreeGrafter"/>
</dbReference>
<dbReference type="Gene3D" id="2.30.29.30">
    <property type="entry name" value="Pleckstrin-homology domain (PH domain)/Phosphotyrosine-binding domain (PTB)"/>
    <property type="match status" value="1"/>
</dbReference>
<dbReference type="Pfam" id="PF08512">
    <property type="entry name" value="Rttp106-like_middle"/>
    <property type="match status" value="1"/>
</dbReference>
<evidence type="ECO:0000313" key="12">
    <source>
        <dbReference type="EMBL" id="CUF01259.1"/>
    </source>
</evidence>
<keyword evidence="7 9" id="KW-0234">DNA repair</keyword>
<keyword evidence="3 9" id="KW-0235">DNA replication</keyword>
<dbReference type="GO" id="GO:0006260">
    <property type="term" value="P:DNA replication"/>
    <property type="evidence" value="ECO:0007669"/>
    <property type="project" value="UniProtKB-KW"/>
</dbReference>
<evidence type="ECO:0000256" key="5">
    <source>
        <dbReference type="ARBA" id="ARBA00023015"/>
    </source>
</evidence>
<dbReference type="SMART" id="SM01287">
    <property type="entry name" value="Rtt106"/>
    <property type="match status" value="1"/>
</dbReference>
<dbReference type="OMA" id="PLENWGQ"/>
<reference evidence="13" key="1">
    <citation type="submission" date="2015-09" db="EMBL/GenBank/DDBJ databases">
        <authorList>
            <consortium name="Pathogen Informatics"/>
        </authorList>
    </citation>
    <scope>NUCLEOTIDE SEQUENCE [LARGE SCALE GENOMIC DNA]</scope>
    <source>
        <strain evidence="13">Lake Konstanz</strain>
    </source>
</reference>
<dbReference type="PRINTS" id="PR00887">
    <property type="entry name" value="SSRCOGNITION"/>
</dbReference>
<dbReference type="InterPro" id="IPR011993">
    <property type="entry name" value="PH-like_dom_sf"/>
</dbReference>
<comment type="similarity">
    <text evidence="1 9">Belongs to the SSRP1 family.</text>
</comment>
<feature type="compositionally biased region" description="Acidic residues" evidence="10">
    <location>
        <begin position="368"/>
        <end position="404"/>
    </location>
</feature>
<proteinExistence type="inferred from homology"/>
<dbReference type="GO" id="GO:0035101">
    <property type="term" value="C:FACT complex"/>
    <property type="evidence" value="ECO:0007669"/>
    <property type="project" value="TreeGrafter"/>
</dbReference>
<dbReference type="EMBL" id="CYKH01000227">
    <property type="protein sequence ID" value="CUF01259.1"/>
    <property type="molecule type" value="Genomic_DNA"/>
</dbReference>
<evidence type="ECO:0000256" key="6">
    <source>
        <dbReference type="ARBA" id="ARBA00023163"/>
    </source>
</evidence>
<dbReference type="InterPro" id="IPR013719">
    <property type="entry name" value="RTT106/SPT16-like_middle_dom"/>
</dbReference>
<organism evidence="12 13">
    <name type="scientific">Bodo saltans</name>
    <name type="common">Flagellated protozoan</name>
    <dbReference type="NCBI Taxonomy" id="75058"/>
    <lineage>
        <taxon>Eukaryota</taxon>
        <taxon>Discoba</taxon>
        <taxon>Euglenozoa</taxon>
        <taxon>Kinetoplastea</taxon>
        <taxon>Metakinetoplastina</taxon>
        <taxon>Eubodonida</taxon>
        <taxon>Bodonidae</taxon>
        <taxon>Bodo</taxon>
    </lineage>
</organism>
<evidence type="ECO:0000256" key="2">
    <source>
        <dbReference type="ARBA" id="ARBA00022454"/>
    </source>
</evidence>
<keyword evidence="6 9" id="KW-0804">Transcription</keyword>
<sequence length="426" mass="46621">KCQNWGAVGVNANAVEFRSTIDTSEALLFKVPLTAIRAVAGNKTEMVLQMRDQPENTTGGIVFQNMRFAVPKTCVGFEQTEEAGKEMQVAVQSALESAGLVDGKAAAILGNVTAEIGKPLAVFEELVVSQPSGKFTVTLGKSGIQFFDTKKKAAFSVSHETIGNFFLVDIPHAEAQYFVACLESKIRIGATDFSCLVFTFANNQVLSESHQWAMELKSQEDIVAALGEESAKLVTPKMSGKMCDIVAAVFKAIVSKPVIGGVNKDFVTVADNTTNALRCMHKGADGLLYVLGNNLLFLHRPPVRIRYKSIKKIEMDERSAGGSSFGIQVLLDNGEKYIFTGIDKKELRNLLQFLGTKTTVQGAPSEEAAGDDDGEDDDEEDDDDYDEEDDSDEEDEDFDDDSDEEPSRKKHRKEKSDKKEKNEQEG</sequence>
<evidence type="ECO:0000313" key="13">
    <source>
        <dbReference type="Proteomes" id="UP000051952"/>
    </source>
</evidence>
<dbReference type="GO" id="GO:0003677">
    <property type="term" value="F:DNA binding"/>
    <property type="evidence" value="ECO:0007669"/>
    <property type="project" value="InterPro"/>
</dbReference>
<dbReference type="InterPro" id="IPR048993">
    <property type="entry name" value="SSRP1-like_PH1"/>
</dbReference>
<dbReference type="InterPro" id="IPR000969">
    <property type="entry name" value="SSRP1/POB3"/>
</dbReference>
<comment type="function">
    <text evidence="9">Component of the FACT complex, a general chromatin factor that acts to reorganize nucleosomes. The FACT complex is involved in multiple processes that require DNA as a template such as mRNA elongation, DNA replication and DNA repair. During transcription elongation the FACT complex acts as a histone chaperone that both destabilizes and restores nucleosomal structure. It facilitates the passage of RNA polymerase II and transcription by promoting the dissociation of one histone H2A-H2B dimer from the nucleosome, then subsequently promotes the reestablishment of the nucleosome following the passage of RNA polymerase II.</text>
</comment>
<evidence type="ECO:0000256" key="1">
    <source>
        <dbReference type="ARBA" id="ARBA00010060"/>
    </source>
</evidence>
<name>A0A0S4IUW8_BODSA</name>
<protein>
    <recommendedName>
        <fullName evidence="9">FACT complex subunit SSRP1</fullName>
    </recommendedName>
</protein>
<keyword evidence="4 9" id="KW-0227">DNA damage</keyword>
<evidence type="ECO:0000256" key="10">
    <source>
        <dbReference type="SAM" id="MobiDB-lite"/>
    </source>
</evidence>
<feature type="compositionally biased region" description="Basic and acidic residues" evidence="10">
    <location>
        <begin position="414"/>
        <end position="426"/>
    </location>
</feature>